<organism evidence="5">
    <name type="scientific">Athelia psychrophila</name>
    <dbReference type="NCBI Taxonomy" id="1759441"/>
    <lineage>
        <taxon>Eukaryota</taxon>
        <taxon>Fungi</taxon>
        <taxon>Dikarya</taxon>
        <taxon>Basidiomycota</taxon>
        <taxon>Agaricomycotina</taxon>
        <taxon>Agaricomycetes</taxon>
        <taxon>Agaricomycetidae</taxon>
        <taxon>Atheliales</taxon>
        <taxon>Atheliaceae</taxon>
        <taxon>Athelia</taxon>
    </lineage>
</organism>
<dbReference type="Pfam" id="PF21307">
    <property type="entry name" value="Glyco_hydro_95_C"/>
    <property type="match status" value="1"/>
</dbReference>
<proteinExistence type="predicted"/>
<evidence type="ECO:0000259" key="2">
    <source>
        <dbReference type="Pfam" id="PF14498"/>
    </source>
</evidence>
<dbReference type="OrthoDB" id="2848340at2759"/>
<keyword evidence="5" id="KW-0378">Hydrolase</keyword>
<accession>A0A166H4B9</accession>
<feature type="domain" description="Alpha fucosidase A-like C-terminal" evidence="3">
    <location>
        <begin position="768"/>
        <end position="815"/>
    </location>
</feature>
<dbReference type="InterPro" id="IPR012341">
    <property type="entry name" value="6hp_glycosidase-like_sf"/>
</dbReference>
<name>A0A166H4B9_9AGAM</name>
<evidence type="ECO:0000259" key="4">
    <source>
        <dbReference type="Pfam" id="PF22124"/>
    </source>
</evidence>
<dbReference type="PANTHER" id="PTHR31084">
    <property type="entry name" value="ALPHA-L-FUCOSIDASE 2"/>
    <property type="match status" value="1"/>
</dbReference>
<dbReference type="InterPro" id="IPR054363">
    <property type="entry name" value="GH95_cat"/>
</dbReference>
<sequence length="847" mass="91613">MRAFTLLLSVLGLARLVFSSPPNFPQSGNGLWYSTPGVSWWTDYLPVGNGYLAAMTPGGTSFEATQLNIESLWSGGPFADPSYNGGNPTASEQGTLAEDMQTIRETIFQSAIGEIDNIDVLTTDAGAYGSYSGAGYLLTTLATTGNITGYSRWLDMDQAVAHATWSQSKATFTRDTFCSHPAKSCVQHLSTTGTVIPEITYAFSPFLETATGLPQPNVTCLDNATLVVLGLVSDPGMLYEIIGRAQATTSNGSVSIQCKSAPSSNPTDGSSNATVTVSGASVAWFSWVGDTNYDMEAGDAAHKFTFQGPDPHVTLLTELQGTSAPTYQSLLSSHTSDYSSFVSTFQLSLGQVPDLSVPTDQLRAAYKTDEGDVYLEWLLFNLGRYMLASSSRGLLPANLQGKWLSDYSGPWSSDYHSNINIQMNYWMAEMTGMDVTDSLFNYIQNTWAPQGAYTAEVLYNISSGWVTHDEVSIFGSTGMKAEPGSNPAQWADYPESAVWMMIHVWDHFDYTNNVTWWKAQGWPLVKGVASFHLDKLILDLHFNDSTLVTNPCNSPEQTPITFGCAHAQQLIWQLFNAIEKGFQAAGDTDTAFLQEVLQKRAQMDKGIRIGSWGQLQEWKVEKDQKNDTHRHLSHLIGLYPGYALTNYDASIQGGLVSNGTQLNYTRSQVLDAAEISLIHRGDGTAADGDAGWEKVWRAACWAQLGNATAYYHQLTYAIATNFAQNLFSMYNAYSPSDTLFQIDANLGYPAAVLNALLQAPDVANQGTALTVTLLPALPAKWSSGSIAGARIRGGVAVSMKWSKGKLQTASFVAGSSATGRNVIVVYLGATVGQFVATPGTTKSLSFA</sequence>
<dbReference type="Pfam" id="PF14498">
    <property type="entry name" value="Glyco_hyd_65N_2"/>
    <property type="match status" value="1"/>
</dbReference>
<protein>
    <submittedName>
        <fullName evidence="5">Glycoside hydrolase family 95 protein</fullName>
    </submittedName>
</protein>
<dbReference type="AlphaFoldDB" id="A0A166H4B9"/>
<dbReference type="PIRSF" id="PIRSF007663">
    <property type="entry name" value="UCP007663"/>
    <property type="match status" value="1"/>
</dbReference>
<feature type="signal peptide" evidence="1">
    <location>
        <begin position="1"/>
        <end position="19"/>
    </location>
</feature>
<feature type="domain" description="Glycosyl hydrolase family 95 N-terminal" evidence="2">
    <location>
        <begin position="31"/>
        <end position="295"/>
    </location>
</feature>
<keyword evidence="1" id="KW-0732">Signal</keyword>
<gene>
    <name evidence="5" type="ORF">FIBSPDRAFT_791871</name>
</gene>
<dbReference type="GO" id="GO:0005975">
    <property type="term" value="P:carbohydrate metabolic process"/>
    <property type="evidence" value="ECO:0007669"/>
    <property type="project" value="InterPro"/>
</dbReference>
<dbReference type="SUPFAM" id="SSF48208">
    <property type="entry name" value="Six-hairpin glycosidases"/>
    <property type="match status" value="1"/>
</dbReference>
<evidence type="ECO:0000256" key="1">
    <source>
        <dbReference type="SAM" id="SignalP"/>
    </source>
</evidence>
<reference evidence="5" key="1">
    <citation type="journal article" date="2016" name="Mol. Biol. Evol.">
        <title>Comparative Genomics of Early-Diverging Mushroom-Forming Fungi Provides Insights into the Origins of Lignocellulose Decay Capabilities.</title>
        <authorList>
            <person name="Nagy L.G."/>
            <person name="Riley R."/>
            <person name="Tritt A."/>
            <person name="Adam C."/>
            <person name="Daum C."/>
            <person name="Floudas D."/>
            <person name="Sun H."/>
            <person name="Yadav J.S."/>
            <person name="Pangilinan J."/>
            <person name="Larsson K.H."/>
            <person name="Matsuura K."/>
            <person name="Barry K."/>
            <person name="Labutti K."/>
            <person name="Kuo R."/>
            <person name="Ohm R.A."/>
            <person name="Bhattacharya S.S."/>
            <person name="Shirouzu T."/>
            <person name="Yoshinaga Y."/>
            <person name="Martin F.M."/>
            <person name="Grigoriev I.V."/>
            <person name="Hibbett D.S."/>
        </authorList>
    </citation>
    <scope>NUCLEOTIDE SEQUENCE [LARGE SCALE GENOMIC DNA]</scope>
    <source>
        <strain evidence="5">CBS 109695</strain>
    </source>
</reference>
<feature type="domain" description="Glycosyl hydrolase family 95 catalytic" evidence="4">
    <location>
        <begin position="327"/>
        <end position="756"/>
    </location>
</feature>
<feature type="chain" id="PRO_5007874335" evidence="1">
    <location>
        <begin position="20"/>
        <end position="847"/>
    </location>
</feature>
<dbReference type="EMBL" id="KV417572">
    <property type="protein sequence ID" value="KZP18467.1"/>
    <property type="molecule type" value="Genomic_DNA"/>
</dbReference>
<dbReference type="InterPro" id="IPR008928">
    <property type="entry name" value="6-hairpin_glycosidase_sf"/>
</dbReference>
<dbReference type="PANTHER" id="PTHR31084:SF3">
    <property type="entry name" value="ALPHA-FUCOSIDASE A"/>
    <property type="match status" value="1"/>
</dbReference>
<dbReference type="InterPro" id="IPR027414">
    <property type="entry name" value="GH95_N_dom"/>
</dbReference>
<dbReference type="Pfam" id="PF22124">
    <property type="entry name" value="Glyco_hydro_95_cat"/>
    <property type="match status" value="1"/>
</dbReference>
<dbReference type="STRING" id="436010.A0A166H4B9"/>
<evidence type="ECO:0000313" key="5">
    <source>
        <dbReference type="EMBL" id="KZP18467.1"/>
    </source>
</evidence>
<dbReference type="Gene3D" id="1.50.10.10">
    <property type="match status" value="1"/>
</dbReference>
<dbReference type="GO" id="GO:0004560">
    <property type="term" value="F:alpha-L-fucosidase activity"/>
    <property type="evidence" value="ECO:0007669"/>
    <property type="project" value="InterPro"/>
</dbReference>
<dbReference type="InterPro" id="IPR016518">
    <property type="entry name" value="Alpha-L-fucosidase"/>
</dbReference>
<dbReference type="InterPro" id="IPR049053">
    <property type="entry name" value="AFCA-like_C"/>
</dbReference>
<evidence type="ECO:0000259" key="3">
    <source>
        <dbReference type="Pfam" id="PF21307"/>
    </source>
</evidence>